<name>A0A7C5LA08_CALS0</name>
<protein>
    <submittedName>
        <fullName evidence="1">Uncharacterized protein</fullName>
    </submittedName>
</protein>
<organism evidence="1">
    <name type="scientific">Caldiarchaeum subterraneum</name>
    <dbReference type="NCBI Taxonomy" id="311458"/>
    <lineage>
        <taxon>Archaea</taxon>
        <taxon>Nitrososphaerota</taxon>
        <taxon>Candidatus Caldarchaeales</taxon>
        <taxon>Candidatus Caldarchaeaceae</taxon>
        <taxon>Candidatus Caldarchaeum</taxon>
    </lineage>
</organism>
<reference evidence="1" key="1">
    <citation type="journal article" date="2020" name="mSystems">
        <title>Genome- and Community-Level Interaction Insights into Carbon Utilization and Element Cycling Functions of Hydrothermarchaeota in Hydrothermal Sediment.</title>
        <authorList>
            <person name="Zhou Z."/>
            <person name="Liu Y."/>
            <person name="Xu W."/>
            <person name="Pan J."/>
            <person name="Luo Z.H."/>
            <person name="Li M."/>
        </authorList>
    </citation>
    <scope>NUCLEOTIDE SEQUENCE [LARGE SCALE GENOMIC DNA]</scope>
    <source>
        <strain evidence="1">SpSt-1056</strain>
    </source>
</reference>
<evidence type="ECO:0000313" key="1">
    <source>
        <dbReference type="EMBL" id="HHK67944.1"/>
    </source>
</evidence>
<gene>
    <name evidence="1" type="ORF">ENM11_02155</name>
</gene>
<dbReference type="AlphaFoldDB" id="A0A7C5LA08"/>
<comment type="caution">
    <text evidence="1">The sequence shown here is derived from an EMBL/GenBank/DDBJ whole genome shotgun (WGS) entry which is preliminary data.</text>
</comment>
<sequence>MLRCVCGTEINYVDDLEFSQSSNGVVRARCRNRFCRLEEVVEVVMRDKAAEVKFSCMFSDYNLLFMGSDMLEKSLKDFGSKMVRMLSGGKSLKTRVTTR</sequence>
<dbReference type="EMBL" id="DRWN01000019">
    <property type="protein sequence ID" value="HHK67944.1"/>
    <property type="molecule type" value="Genomic_DNA"/>
</dbReference>
<accession>A0A7C5LA08</accession>
<proteinExistence type="predicted"/>